<name>A0ABT2ZP53_9RHOB</name>
<evidence type="ECO:0000313" key="3">
    <source>
        <dbReference type="EMBL" id="MCV2872923.1"/>
    </source>
</evidence>
<dbReference type="SUPFAM" id="SSF53335">
    <property type="entry name" value="S-adenosyl-L-methionine-dependent methyltransferases"/>
    <property type="match status" value="1"/>
</dbReference>
<dbReference type="CDD" id="cd02440">
    <property type="entry name" value="AdoMet_MTases"/>
    <property type="match status" value="1"/>
</dbReference>
<dbReference type="Proteomes" id="UP001652564">
    <property type="component" value="Unassembled WGS sequence"/>
</dbReference>
<proteinExistence type="predicted"/>
<dbReference type="Pfam" id="PF08242">
    <property type="entry name" value="Methyltransf_12"/>
    <property type="match status" value="1"/>
</dbReference>
<accession>A0ABT2ZP53</accession>
<dbReference type="InterPro" id="IPR013217">
    <property type="entry name" value="Methyltransf_12"/>
</dbReference>
<dbReference type="EMBL" id="JAOWKZ010000003">
    <property type="protein sequence ID" value="MCV2872923.1"/>
    <property type="molecule type" value="Genomic_DNA"/>
</dbReference>
<keyword evidence="4" id="KW-1185">Reference proteome</keyword>
<feature type="region of interest" description="Disordered" evidence="1">
    <location>
        <begin position="1"/>
        <end position="29"/>
    </location>
</feature>
<evidence type="ECO:0000259" key="2">
    <source>
        <dbReference type="Pfam" id="PF08242"/>
    </source>
</evidence>
<dbReference type="Gene3D" id="3.40.50.150">
    <property type="entry name" value="Vaccinia Virus protein VP39"/>
    <property type="match status" value="1"/>
</dbReference>
<comment type="caution">
    <text evidence="3">The sequence shown here is derived from an EMBL/GenBank/DDBJ whole genome shotgun (WGS) entry which is preliminary data.</text>
</comment>
<keyword evidence="3" id="KW-0489">Methyltransferase</keyword>
<organism evidence="3 4">
    <name type="scientific">Albidovulum litorale</name>
    <dbReference type="NCBI Taxonomy" id="2984134"/>
    <lineage>
        <taxon>Bacteria</taxon>
        <taxon>Pseudomonadati</taxon>
        <taxon>Pseudomonadota</taxon>
        <taxon>Alphaproteobacteria</taxon>
        <taxon>Rhodobacterales</taxon>
        <taxon>Paracoccaceae</taxon>
        <taxon>Albidovulum</taxon>
    </lineage>
</organism>
<protein>
    <submittedName>
        <fullName evidence="3">Class I SAM-dependent methyltransferase</fullName>
    </submittedName>
</protein>
<evidence type="ECO:0000313" key="4">
    <source>
        <dbReference type="Proteomes" id="UP001652564"/>
    </source>
</evidence>
<evidence type="ECO:0000256" key="1">
    <source>
        <dbReference type="SAM" id="MobiDB-lite"/>
    </source>
</evidence>
<keyword evidence="3" id="KW-0808">Transferase</keyword>
<dbReference type="RefSeq" id="WP_263740146.1">
    <property type="nucleotide sequence ID" value="NZ_JAOWKZ010000003.1"/>
</dbReference>
<feature type="domain" description="Methyltransferase type 12" evidence="2">
    <location>
        <begin position="56"/>
        <end position="151"/>
    </location>
</feature>
<sequence>MDMVSEQYEAYPYPERNPADERKRLITGSPSHPLEMDHFLWGGKRDWSRPLRALVAGGGTGDALIQVATVLTAAGRPYEITYLDLSRASRKIAEERAKVRELKSIRFETGSLLDAAGYGSFDYIDCCGVLHHLPEPQAGFDALARALAPEGGMGLMVYAPYGRSGVYPLQEAFSTLTDGMTPKARLKAAKSIYERLPDGHPFKRNPHLVDHEQGDAGFYDLLLHSQDRPFAIDDLIAALEAAGLAFAGAPQAGLYDLARFLPDGIALPNGLDPTSRMALAERLDGTIKTHVVYAAPKNRVIPVPGKDMASVPHLKGVSGADLSREVARKGEITIARGAEKTRLTLSRDVAPLLAGIDGRKPLSVLAQATRLDPFAFNALWRPAERVLVQAGILLYSRLLG</sequence>
<dbReference type="InterPro" id="IPR029063">
    <property type="entry name" value="SAM-dependent_MTases_sf"/>
</dbReference>
<reference evidence="3 4" key="1">
    <citation type="submission" date="2022-10" db="EMBL/GenBank/DDBJ databases">
        <title>Defluviimonas sp. nov., isolated from ocean surface sediments.</title>
        <authorList>
            <person name="He W."/>
            <person name="Wang L."/>
            <person name="Zhang D.-F."/>
        </authorList>
    </citation>
    <scope>NUCLEOTIDE SEQUENCE [LARGE SCALE GENOMIC DNA]</scope>
    <source>
        <strain evidence="3 4">WL0050</strain>
    </source>
</reference>
<gene>
    <name evidence="3" type="ORF">OEZ71_11520</name>
</gene>
<dbReference type="GO" id="GO:0032259">
    <property type="term" value="P:methylation"/>
    <property type="evidence" value="ECO:0007669"/>
    <property type="project" value="UniProtKB-KW"/>
</dbReference>
<dbReference type="GO" id="GO:0008168">
    <property type="term" value="F:methyltransferase activity"/>
    <property type="evidence" value="ECO:0007669"/>
    <property type="project" value="UniProtKB-KW"/>
</dbReference>